<dbReference type="InterPro" id="IPR011257">
    <property type="entry name" value="DNA_glycosylase"/>
</dbReference>
<keyword evidence="1" id="KW-0004">4Fe-4S</keyword>
<dbReference type="GO" id="GO:0006284">
    <property type="term" value="P:base-excision repair"/>
    <property type="evidence" value="ECO:0007669"/>
    <property type="project" value="InterPro"/>
</dbReference>
<dbReference type="GO" id="GO:0046872">
    <property type="term" value="F:metal ion binding"/>
    <property type="evidence" value="ECO:0007669"/>
    <property type="project" value="UniProtKB-KW"/>
</dbReference>
<evidence type="ECO:0000313" key="7">
    <source>
        <dbReference type="EMBL" id="VFK55529.1"/>
    </source>
</evidence>
<dbReference type="SUPFAM" id="SSF48150">
    <property type="entry name" value="DNA-glycosylase"/>
    <property type="match status" value="1"/>
</dbReference>
<dbReference type="Pfam" id="PF00730">
    <property type="entry name" value="HhH-GPD"/>
    <property type="match status" value="1"/>
</dbReference>
<evidence type="ECO:0000256" key="4">
    <source>
        <dbReference type="ARBA" id="ARBA00023014"/>
    </source>
</evidence>
<evidence type="ECO:0000256" key="3">
    <source>
        <dbReference type="ARBA" id="ARBA00023004"/>
    </source>
</evidence>
<keyword evidence="3" id="KW-0408">Iron</keyword>
<dbReference type="InterPro" id="IPR003265">
    <property type="entry name" value="HhH-GPD_domain"/>
</dbReference>
<evidence type="ECO:0000313" key="8">
    <source>
        <dbReference type="EMBL" id="VFK61664.1"/>
    </source>
</evidence>
<organism evidence="6">
    <name type="scientific">Candidatus Kentrum sp. TUN</name>
    <dbReference type="NCBI Taxonomy" id="2126343"/>
    <lineage>
        <taxon>Bacteria</taxon>
        <taxon>Pseudomonadati</taxon>
        <taxon>Pseudomonadota</taxon>
        <taxon>Gammaproteobacteria</taxon>
        <taxon>Candidatus Kentrum</taxon>
    </lineage>
</organism>
<reference evidence="6" key="1">
    <citation type="submission" date="2019-02" db="EMBL/GenBank/DDBJ databases">
        <authorList>
            <person name="Gruber-Vodicka R. H."/>
            <person name="Seah K. B. B."/>
        </authorList>
    </citation>
    <scope>NUCLEOTIDE SEQUENCE</scope>
    <source>
        <strain evidence="6">BECK_BY1</strain>
        <strain evidence="8">BECK_BY2</strain>
        <strain evidence="7">BECK_BY3</strain>
    </source>
</reference>
<keyword evidence="4" id="KW-0411">Iron-sulfur</keyword>
<evidence type="ECO:0000313" key="6">
    <source>
        <dbReference type="EMBL" id="VFK55417.1"/>
    </source>
</evidence>
<evidence type="ECO:0000256" key="1">
    <source>
        <dbReference type="ARBA" id="ARBA00022485"/>
    </source>
</evidence>
<feature type="domain" description="HhH-GPD" evidence="5">
    <location>
        <begin position="60"/>
        <end position="217"/>
    </location>
</feature>
<accession>A0A450ZNR9</accession>
<dbReference type="PIRSF" id="PIRSF001435">
    <property type="entry name" value="Nth"/>
    <property type="match status" value="1"/>
</dbReference>
<protein>
    <submittedName>
        <fullName evidence="6">DNA-3-methyladenine glycosylase III</fullName>
    </submittedName>
</protein>
<dbReference type="GO" id="GO:0003824">
    <property type="term" value="F:catalytic activity"/>
    <property type="evidence" value="ECO:0007669"/>
    <property type="project" value="InterPro"/>
</dbReference>
<dbReference type="InterPro" id="IPR023170">
    <property type="entry name" value="HhH_base_excis_C"/>
</dbReference>
<dbReference type="Gene3D" id="1.10.1670.10">
    <property type="entry name" value="Helix-hairpin-Helix base-excision DNA repair enzymes (C-terminal)"/>
    <property type="match status" value="1"/>
</dbReference>
<dbReference type="GO" id="GO:0051539">
    <property type="term" value="F:4 iron, 4 sulfur cluster binding"/>
    <property type="evidence" value="ECO:0007669"/>
    <property type="project" value="UniProtKB-KW"/>
</dbReference>
<evidence type="ECO:0000259" key="5">
    <source>
        <dbReference type="SMART" id="SM00478"/>
    </source>
</evidence>
<dbReference type="EMBL" id="CAADFX010000032">
    <property type="protein sequence ID" value="VFK55417.1"/>
    <property type="molecule type" value="Genomic_DNA"/>
</dbReference>
<dbReference type="CDD" id="cd00056">
    <property type="entry name" value="ENDO3c"/>
    <property type="match status" value="1"/>
</dbReference>
<gene>
    <name evidence="6" type="ORF">BECKTUN1418D_GA0071000_10325</name>
    <name evidence="8" type="ORF">BECKTUN1418E_GA0071001_106914</name>
    <name evidence="7" type="ORF">BECKTUN1418F_GA0071002_107014</name>
</gene>
<keyword evidence="2" id="KW-0479">Metal-binding</keyword>
<dbReference type="AlphaFoldDB" id="A0A450ZNR9"/>
<dbReference type="EMBL" id="CAADFY010000070">
    <property type="protein sequence ID" value="VFK55529.1"/>
    <property type="molecule type" value="Genomic_DNA"/>
</dbReference>
<dbReference type="PANTHER" id="PTHR10359:SF19">
    <property type="entry name" value="DNA REPAIR GLYCOSYLASE MJ1434-RELATED"/>
    <property type="match status" value="1"/>
</dbReference>
<evidence type="ECO:0000256" key="2">
    <source>
        <dbReference type="ARBA" id="ARBA00022723"/>
    </source>
</evidence>
<dbReference type="PANTHER" id="PTHR10359">
    <property type="entry name" value="A/G-SPECIFIC ADENINE GLYCOSYLASE/ENDONUCLEASE III"/>
    <property type="match status" value="1"/>
</dbReference>
<dbReference type="SMART" id="SM00478">
    <property type="entry name" value="ENDO3c"/>
    <property type="match status" value="1"/>
</dbReference>
<sequence>MPHKVKIPVEKDAATQNGIQNDCCIHRRLLSVYQTLDEYYGPQDWWPGDSSFEIMVGAVLTQNTAWSNVEKAIGNLKAADCLDADAIVALPAADLAELIRPSGYFNLKAKRLQYFCRWYTKQGQYDELARLNTLALRDALLSTYGIGPETADDILLYAFDRPVFVIDAYTRRIFSRLEILDGDLPYEVLRSEIEGALPADSKLFNQYHALIVQHGKDICRKRPRCAQCCLRRDCASRETN</sequence>
<proteinExistence type="predicted"/>
<name>A0A450ZNR9_9GAMM</name>
<dbReference type="Gene3D" id="1.10.340.30">
    <property type="entry name" value="Hypothetical protein, domain 2"/>
    <property type="match status" value="1"/>
</dbReference>
<dbReference type="EMBL" id="CAADFV010000069">
    <property type="protein sequence ID" value="VFK61664.1"/>
    <property type="molecule type" value="Genomic_DNA"/>
</dbReference>